<feature type="domain" description="Carboxyltransferase" evidence="5">
    <location>
        <begin position="24"/>
        <end position="282"/>
    </location>
</feature>
<dbReference type="Pfam" id="PF02626">
    <property type="entry name" value="CT_A_B"/>
    <property type="match status" value="1"/>
</dbReference>
<dbReference type="InterPro" id="IPR052708">
    <property type="entry name" value="PxpC"/>
</dbReference>
<dbReference type="PANTHER" id="PTHR43309:SF3">
    <property type="entry name" value="5-OXOPROLINASE SUBUNIT C"/>
    <property type="match status" value="1"/>
</dbReference>
<dbReference type="SMART" id="SM00797">
    <property type="entry name" value="AHS2"/>
    <property type="match status" value="1"/>
</dbReference>
<dbReference type="NCBIfam" id="TIGR00724">
    <property type="entry name" value="urea_amlyse_rel"/>
    <property type="match status" value="1"/>
</dbReference>
<dbReference type="AlphaFoldDB" id="A0A542ED46"/>
<dbReference type="SUPFAM" id="SSF50891">
    <property type="entry name" value="Cyclophilin-like"/>
    <property type="match status" value="1"/>
</dbReference>
<evidence type="ECO:0000313" key="7">
    <source>
        <dbReference type="Proteomes" id="UP000320806"/>
    </source>
</evidence>
<proteinExistence type="predicted"/>
<dbReference type="EMBL" id="VFMO01000001">
    <property type="protein sequence ID" value="TQJ13235.1"/>
    <property type="molecule type" value="Genomic_DNA"/>
</dbReference>
<evidence type="ECO:0000256" key="4">
    <source>
        <dbReference type="SAM" id="MobiDB-lite"/>
    </source>
</evidence>
<dbReference type="OrthoDB" id="9768696at2"/>
<keyword evidence="2" id="KW-0378">Hydrolase</keyword>
<keyword evidence="7" id="KW-1185">Reference proteome</keyword>
<protein>
    <submittedName>
        <fullName evidence="6">Biotin-dependent carboxylase-like uncharacterized protein</fullName>
    </submittedName>
</protein>
<accession>A0A542ED46</accession>
<dbReference type="Proteomes" id="UP000320806">
    <property type="component" value="Unassembled WGS sequence"/>
</dbReference>
<feature type="region of interest" description="Disordered" evidence="4">
    <location>
        <begin position="121"/>
        <end position="152"/>
    </location>
</feature>
<reference evidence="6 7" key="1">
    <citation type="submission" date="2019-06" db="EMBL/GenBank/DDBJ databases">
        <title>Sequencing the genomes of 1000 actinobacteria strains.</title>
        <authorList>
            <person name="Klenk H.-P."/>
        </authorList>
    </citation>
    <scope>NUCLEOTIDE SEQUENCE [LARGE SCALE GENOMIC DNA]</scope>
    <source>
        <strain evidence="6 7">DSM 19828</strain>
    </source>
</reference>
<evidence type="ECO:0000256" key="2">
    <source>
        <dbReference type="ARBA" id="ARBA00022801"/>
    </source>
</evidence>
<organism evidence="6 7">
    <name type="scientific">Yimella lutea</name>
    <dbReference type="NCBI Taxonomy" id="587872"/>
    <lineage>
        <taxon>Bacteria</taxon>
        <taxon>Bacillati</taxon>
        <taxon>Actinomycetota</taxon>
        <taxon>Actinomycetes</taxon>
        <taxon>Micrococcales</taxon>
        <taxon>Dermacoccaceae</taxon>
        <taxon>Yimella</taxon>
    </lineage>
</organism>
<evidence type="ECO:0000256" key="3">
    <source>
        <dbReference type="ARBA" id="ARBA00022840"/>
    </source>
</evidence>
<dbReference type="InterPro" id="IPR003778">
    <property type="entry name" value="CT_A_B"/>
</dbReference>
<name>A0A542ED46_9MICO</name>
<comment type="caution">
    <text evidence="6">The sequence shown here is derived from an EMBL/GenBank/DDBJ whole genome shotgun (WGS) entry which is preliminary data.</text>
</comment>
<dbReference type="GO" id="GO:0016787">
    <property type="term" value="F:hydrolase activity"/>
    <property type="evidence" value="ECO:0007669"/>
    <property type="project" value="UniProtKB-KW"/>
</dbReference>
<sequence length="282" mass="29604">MTLIVESVGPQATVQDLGRPGYADVGVPTGGAADRGALTLANRLVGNPDGACGLELLMGNAVLLAEEPVVVAVTGAPACVSSDDRAMPFGEAFLLQEGDRLRIGTPVAGLRTYVGVRGGIDEPRTLGSRSTSPTANIGPEPLRSGRRLPVADAPDSVVPQPFPGQYAWTNPVTVRVLLGPRDDWFTDDAVRILLQQKWTTSSDLDRVGVRLDGPPLERSRSGELASEGMVRGAIQVPANGQPVVFLADHPTTGGYPVIAVVTDADTDRLAQLRPGDTVRFTL</sequence>
<dbReference type="RefSeq" id="WP_141927425.1">
    <property type="nucleotide sequence ID" value="NZ_BAABCI010000015.1"/>
</dbReference>
<evidence type="ECO:0000259" key="5">
    <source>
        <dbReference type="SMART" id="SM00797"/>
    </source>
</evidence>
<gene>
    <name evidence="6" type="ORF">FB459_0636</name>
</gene>
<dbReference type="Gene3D" id="2.40.100.10">
    <property type="entry name" value="Cyclophilin-like"/>
    <property type="match status" value="1"/>
</dbReference>
<keyword evidence="1" id="KW-0547">Nucleotide-binding</keyword>
<evidence type="ECO:0000256" key="1">
    <source>
        <dbReference type="ARBA" id="ARBA00022741"/>
    </source>
</evidence>
<dbReference type="InterPro" id="IPR029000">
    <property type="entry name" value="Cyclophilin-like_dom_sf"/>
</dbReference>
<evidence type="ECO:0000313" key="6">
    <source>
        <dbReference type="EMBL" id="TQJ13235.1"/>
    </source>
</evidence>
<dbReference type="GO" id="GO:0005524">
    <property type="term" value="F:ATP binding"/>
    <property type="evidence" value="ECO:0007669"/>
    <property type="project" value="UniProtKB-KW"/>
</dbReference>
<keyword evidence="3" id="KW-0067">ATP-binding</keyword>
<dbReference type="PANTHER" id="PTHR43309">
    <property type="entry name" value="5-OXOPROLINASE SUBUNIT C"/>
    <property type="match status" value="1"/>
</dbReference>